<evidence type="ECO:0000313" key="2">
    <source>
        <dbReference type="Proteomes" id="UP001642540"/>
    </source>
</evidence>
<name>A0ABP1QG37_9HEXA</name>
<proteinExistence type="predicted"/>
<sequence length="109" mass="11789">MAVNMDSKSVTEAESVEGWEQMMACCFPCGFVWFKEGMGASCVGNIFLSCLFGECCVHVCHACTYVGEPGKEGSPCAVIASRGQGNQVELIQPIAQQPSQRRALFFDIP</sequence>
<accession>A0ABP1QG37</accession>
<evidence type="ECO:0000313" key="1">
    <source>
        <dbReference type="EMBL" id="CAL8101763.1"/>
    </source>
</evidence>
<dbReference type="Proteomes" id="UP001642540">
    <property type="component" value="Unassembled WGS sequence"/>
</dbReference>
<reference evidence="1 2" key="1">
    <citation type="submission" date="2024-08" db="EMBL/GenBank/DDBJ databases">
        <authorList>
            <person name="Cucini C."/>
            <person name="Frati F."/>
        </authorList>
    </citation>
    <scope>NUCLEOTIDE SEQUENCE [LARGE SCALE GENOMIC DNA]</scope>
</reference>
<gene>
    <name evidence="1" type="ORF">ODALV1_LOCUS10945</name>
</gene>
<protein>
    <submittedName>
        <fullName evidence="1">Uncharacterized protein</fullName>
    </submittedName>
</protein>
<dbReference type="EMBL" id="CAXLJM020000033">
    <property type="protein sequence ID" value="CAL8101763.1"/>
    <property type="molecule type" value="Genomic_DNA"/>
</dbReference>
<organism evidence="1 2">
    <name type="scientific">Orchesella dallaii</name>
    <dbReference type="NCBI Taxonomy" id="48710"/>
    <lineage>
        <taxon>Eukaryota</taxon>
        <taxon>Metazoa</taxon>
        <taxon>Ecdysozoa</taxon>
        <taxon>Arthropoda</taxon>
        <taxon>Hexapoda</taxon>
        <taxon>Collembola</taxon>
        <taxon>Entomobryomorpha</taxon>
        <taxon>Entomobryoidea</taxon>
        <taxon>Orchesellidae</taxon>
        <taxon>Orchesellinae</taxon>
        <taxon>Orchesella</taxon>
    </lineage>
</organism>
<keyword evidence="2" id="KW-1185">Reference proteome</keyword>
<comment type="caution">
    <text evidence="1">The sequence shown here is derived from an EMBL/GenBank/DDBJ whole genome shotgun (WGS) entry which is preliminary data.</text>
</comment>